<protein>
    <submittedName>
        <fullName evidence="2">D-alanyl-D-alanine carboxypeptidase family protein</fullName>
    </submittedName>
</protein>
<reference evidence="2 3" key="1">
    <citation type="submission" date="2019-12" db="EMBL/GenBank/DDBJ databases">
        <title>Microbes associate with the intestines of laboratory mice.</title>
        <authorList>
            <person name="Navarre W."/>
            <person name="Wong E."/>
        </authorList>
    </citation>
    <scope>NUCLEOTIDE SEQUENCE [LARGE SCALE GENOMIC DNA]</scope>
    <source>
        <strain evidence="2 3">NM66_B29</strain>
    </source>
</reference>
<keyword evidence="2" id="KW-0378">Hydrolase</keyword>
<dbReference type="PANTHER" id="PTHR34385:SF1">
    <property type="entry name" value="PEPTIDOGLYCAN L-ALANYL-D-GLUTAMATE ENDOPEPTIDASE CWLK"/>
    <property type="match status" value="1"/>
</dbReference>
<dbReference type="InterPro" id="IPR058193">
    <property type="entry name" value="VanY/YodJ_core_dom"/>
</dbReference>
<evidence type="ECO:0000313" key="2">
    <source>
        <dbReference type="EMBL" id="MVX61386.1"/>
    </source>
</evidence>
<gene>
    <name evidence="2" type="ORF">GKZ27_07955</name>
</gene>
<evidence type="ECO:0000313" key="3">
    <source>
        <dbReference type="Proteomes" id="UP000463388"/>
    </source>
</evidence>
<dbReference type="InterPro" id="IPR052179">
    <property type="entry name" value="DD-CPase-like"/>
</dbReference>
<keyword evidence="2" id="KW-0121">Carboxypeptidase</keyword>
<dbReference type="GO" id="GO:0006508">
    <property type="term" value="P:proteolysis"/>
    <property type="evidence" value="ECO:0007669"/>
    <property type="project" value="InterPro"/>
</dbReference>
<dbReference type="InterPro" id="IPR003709">
    <property type="entry name" value="VanY-like_core_dom"/>
</dbReference>
<dbReference type="RefSeq" id="WP_084636269.1">
    <property type="nucleotide sequence ID" value="NZ_JANJZH010000002.1"/>
</dbReference>
<dbReference type="OrthoDB" id="9792074at2"/>
<dbReference type="GO" id="GO:0004180">
    <property type="term" value="F:carboxypeptidase activity"/>
    <property type="evidence" value="ECO:0007669"/>
    <property type="project" value="UniProtKB-KW"/>
</dbReference>
<feature type="domain" description="D-alanyl-D-alanine carboxypeptidase-like core" evidence="1">
    <location>
        <begin position="106"/>
        <end position="241"/>
    </location>
</feature>
<accession>A0A6N8JRL5</accession>
<keyword evidence="2" id="KW-0645">Protease</keyword>
<comment type="caution">
    <text evidence="2">The sequence shown here is derived from an EMBL/GenBank/DDBJ whole genome shotgun (WGS) entry which is preliminary data.</text>
</comment>
<evidence type="ECO:0000259" key="1">
    <source>
        <dbReference type="Pfam" id="PF02557"/>
    </source>
</evidence>
<dbReference type="PANTHER" id="PTHR34385">
    <property type="entry name" value="D-ALANYL-D-ALANINE CARBOXYPEPTIDASE"/>
    <property type="match status" value="1"/>
</dbReference>
<dbReference type="SUPFAM" id="SSF55166">
    <property type="entry name" value="Hedgehog/DD-peptidase"/>
    <property type="match status" value="1"/>
</dbReference>
<sequence>MASPSPLMTRRAFAGVLGGAALLALGEGILASDQAHSQGSDLADTGVTPTQIEAAPQRAAASPAATPRSLDDLPWNLRLINGAHPLPDSFAPAELREIPDCGLAFDARAFDDLMALLDAANAAGVRPVVVSAYRSADYQADLFRRRVQRVEAEEGLTGAEAEVSAAFWVARPRTSEHEAAIAVDLADAAYQELDEAQEATATQRWLIDHCADYGFILRYPTDKSAVTGIGYEPWHYRYVGKEAAGEITASGLCLEEWIESCGWDTAA</sequence>
<dbReference type="EMBL" id="WSRR01000019">
    <property type="protein sequence ID" value="MVX61386.1"/>
    <property type="molecule type" value="Genomic_DNA"/>
</dbReference>
<keyword evidence="3" id="KW-1185">Reference proteome</keyword>
<name>A0A6N8JRL5_9ACTN</name>
<proteinExistence type="predicted"/>
<organism evidence="2 3">
    <name type="scientific">Adlercreutzia mucosicola</name>
    <dbReference type="NCBI Taxonomy" id="580026"/>
    <lineage>
        <taxon>Bacteria</taxon>
        <taxon>Bacillati</taxon>
        <taxon>Actinomycetota</taxon>
        <taxon>Coriobacteriia</taxon>
        <taxon>Eggerthellales</taxon>
        <taxon>Eggerthellaceae</taxon>
        <taxon>Adlercreutzia</taxon>
    </lineage>
</organism>
<dbReference type="InterPro" id="IPR009045">
    <property type="entry name" value="Zn_M74/Hedgehog-like"/>
</dbReference>
<dbReference type="AlphaFoldDB" id="A0A6N8JRL5"/>
<dbReference type="Proteomes" id="UP000463388">
    <property type="component" value="Unassembled WGS sequence"/>
</dbReference>
<dbReference type="Gene3D" id="3.30.1380.10">
    <property type="match status" value="1"/>
</dbReference>
<dbReference type="Pfam" id="PF02557">
    <property type="entry name" value="VanY"/>
    <property type="match status" value="1"/>
</dbReference>
<dbReference type="CDD" id="cd14852">
    <property type="entry name" value="LD-carboxypeptidase"/>
    <property type="match status" value="1"/>
</dbReference>